<proteinExistence type="predicted"/>
<dbReference type="EMBL" id="JAVCQK010000694">
    <property type="protein sequence ID" value="MFH7519314.1"/>
    <property type="molecule type" value="Genomic_DNA"/>
</dbReference>
<protein>
    <submittedName>
        <fullName evidence="1">ABC transporter ATP-binding protein</fullName>
    </submittedName>
</protein>
<keyword evidence="1" id="KW-0547">Nucleotide-binding</keyword>
<accession>A0ABW7NX39</accession>
<comment type="caution">
    <text evidence="1">The sequence shown here is derived from an EMBL/GenBank/DDBJ whole genome shotgun (WGS) entry which is preliminary data.</text>
</comment>
<organism evidence="1 2">
    <name type="scientific">Pseudomonas syringae pv. tagetis</name>
    <dbReference type="NCBI Taxonomy" id="129140"/>
    <lineage>
        <taxon>Bacteria</taxon>
        <taxon>Pseudomonadati</taxon>
        <taxon>Pseudomonadota</taxon>
        <taxon>Gammaproteobacteria</taxon>
        <taxon>Pseudomonadales</taxon>
        <taxon>Pseudomonadaceae</taxon>
        <taxon>Pseudomonas</taxon>
    </lineage>
</organism>
<evidence type="ECO:0000313" key="2">
    <source>
        <dbReference type="Proteomes" id="UP001610657"/>
    </source>
</evidence>
<reference evidence="1 2" key="1">
    <citation type="submission" date="2023-08" db="EMBL/GenBank/DDBJ databases">
        <title>Genomic and mutational analysis of Pseudomonas syringae pv. tagetis EB037 pathogenicity on sunflower.</title>
        <authorList>
            <person name="Maul J.E."/>
        </authorList>
    </citation>
    <scope>NUCLEOTIDE SEQUENCE [LARGE SCALE GENOMIC DNA]</scope>
    <source>
        <strain evidence="1 2">EB037_T1</strain>
    </source>
</reference>
<evidence type="ECO:0000313" key="1">
    <source>
        <dbReference type="EMBL" id="MFH7519314.1"/>
    </source>
</evidence>
<name>A0ABW7NX39_9PSED</name>
<sequence length="65" mass="7246">LPLLARYCDRALVLYRGRILDRSKSAGLATASNPYTQTLWLCQPSALSYGHALPTLDRIMIETLP</sequence>
<dbReference type="GO" id="GO:0005524">
    <property type="term" value="F:ATP binding"/>
    <property type="evidence" value="ECO:0007669"/>
    <property type="project" value="UniProtKB-KW"/>
</dbReference>
<feature type="non-terminal residue" evidence="1">
    <location>
        <position position="1"/>
    </location>
</feature>
<gene>
    <name evidence="1" type="ORF">RA271_29935</name>
</gene>
<dbReference type="Proteomes" id="UP001610657">
    <property type="component" value="Unassembled WGS sequence"/>
</dbReference>
<keyword evidence="2" id="KW-1185">Reference proteome</keyword>
<keyword evidence="1" id="KW-0067">ATP-binding</keyword>